<sequence length="324" mass="35324">MASKKALVASSLSLCTASWLVSGQGQAVHAADDIRGMNPSEWEDERVAQAVLYQYLSPISSVAEGNLATKKESNPLTYKVKRGDTLYGIGKVYGVDYRKLAAFNRIKNPRLLQVGKVLKLPLKRKWVRVKEGETLESLAKTYKTSEKLLKKLNPGVAAAGSVYTGQVIAVPSPIKVKMPKMGRENGSKRKVLRHASAAAGASSFSWPVWGQITSRYGWRNGRMHNGIDIWNEKRTSNVIRAALGGRVIKAGYSNGYGNLVVVDHGNGWVTYYAHLSRITVSKGQVVGKGQSLGYMGQTGNATGVHLHFEVHRNGRPVNPLSVLP</sequence>
<dbReference type="InterPro" id="IPR050570">
    <property type="entry name" value="Cell_wall_metabolism_enzyme"/>
</dbReference>
<dbReference type="Proteomes" id="UP000237797">
    <property type="component" value="Unassembled WGS sequence"/>
</dbReference>
<keyword evidence="3" id="KW-0378">Hydrolase</keyword>
<dbReference type="InterPro" id="IPR036779">
    <property type="entry name" value="LysM_dom_sf"/>
</dbReference>
<name>A0A2T0LI53_9BACL</name>
<dbReference type="Gene3D" id="2.70.70.10">
    <property type="entry name" value="Glucose Permease (Domain IIA)"/>
    <property type="match status" value="1"/>
</dbReference>
<gene>
    <name evidence="3" type="ORF">CLV97_10364</name>
</gene>
<dbReference type="PROSITE" id="PS51782">
    <property type="entry name" value="LYSM"/>
    <property type="match status" value="2"/>
</dbReference>
<dbReference type="PANTHER" id="PTHR21666">
    <property type="entry name" value="PEPTIDASE-RELATED"/>
    <property type="match status" value="1"/>
</dbReference>
<feature type="domain" description="LysM" evidence="2">
    <location>
        <begin position="76"/>
        <end position="120"/>
    </location>
</feature>
<keyword evidence="4" id="KW-1185">Reference proteome</keyword>
<keyword evidence="1" id="KW-0732">Signal</keyword>
<dbReference type="EMBL" id="PVNE01000003">
    <property type="protein sequence ID" value="PRX42049.1"/>
    <property type="molecule type" value="Genomic_DNA"/>
</dbReference>
<dbReference type="InterPro" id="IPR016047">
    <property type="entry name" value="M23ase_b-sheet_dom"/>
</dbReference>
<dbReference type="GO" id="GO:0004222">
    <property type="term" value="F:metalloendopeptidase activity"/>
    <property type="evidence" value="ECO:0007669"/>
    <property type="project" value="TreeGrafter"/>
</dbReference>
<feature type="domain" description="LysM" evidence="2">
    <location>
        <begin position="125"/>
        <end position="170"/>
    </location>
</feature>
<protein>
    <submittedName>
        <fullName evidence="3">Murein DD-endopeptidase MepM/ murein hydrolase activator NlpD</fullName>
    </submittedName>
</protein>
<evidence type="ECO:0000313" key="3">
    <source>
        <dbReference type="EMBL" id="PRX42049.1"/>
    </source>
</evidence>
<dbReference type="Pfam" id="PF01476">
    <property type="entry name" value="LysM"/>
    <property type="match status" value="2"/>
</dbReference>
<dbReference type="SUPFAM" id="SSF51261">
    <property type="entry name" value="Duplicated hybrid motif"/>
    <property type="match status" value="1"/>
</dbReference>
<dbReference type="SMART" id="SM00257">
    <property type="entry name" value="LysM"/>
    <property type="match status" value="2"/>
</dbReference>
<reference evidence="3 4" key="1">
    <citation type="submission" date="2018-03" db="EMBL/GenBank/DDBJ databases">
        <title>Genomic Encyclopedia of Archaeal and Bacterial Type Strains, Phase II (KMG-II): from individual species to whole genera.</title>
        <authorList>
            <person name="Goeker M."/>
        </authorList>
    </citation>
    <scope>NUCLEOTIDE SEQUENCE [LARGE SCALE GENOMIC DNA]</scope>
    <source>
        <strain evidence="3 4">DSM 44946</strain>
    </source>
</reference>
<feature type="signal peptide" evidence="1">
    <location>
        <begin position="1"/>
        <end position="27"/>
    </location>
</feature>
<dbReference type="InterPro" id="IPR011055">
    <property type="entry name" value="Dup_hybrid_motif"/>
</dbReference>
<feature type="chain" id="PRO_5039582543" evidence="1">
    <location>
        <begin position="28"/>
        <end position="324"/>
    </location>
</feature>
<evidence type="ECO:0000313" key="4">
    <source>
        <dbReference type="Proteomes" id="UP000237797"/>
    </source>
</evidence>
<dbReference type="CDD" id="cd12797">
    <property type="entry name" value="M23_peptidase"/>
    <property type="match status" value="1"/>
</dbReference>
<dbReference type="RefSeq" id="WP_170070337.1">
    <property type="nucleotide sequence ID" value="NZ_PVNE01000003.1"/>
</dbReference>
<dbReference type="Pfam" id="PF01551">
    <property type="entry name" value="Peptidase_M23"/>
    <property type="match status" value="1"/>
</dbReference>
<accession>A0A2T0LI53</accession>
<dbReference type="Gene3D" id="3.10.350.10">
    <property type="entry name" value="LysM domain"/>
    <property type="match status" value="2"/>
</dbReference>
<dbReference type="PANTHER" id="PTHR21666:SF270">
    <property type="entry name" value="MUREIN HYDROLASE ACTIVATOR ENVC"/>
    <property type="match status" value="1"/>
</dbReference>
<evidence type="ECO:0000256" key="1">
    <source>
        <dbReference type="SAM" id="SignalP"/>
    </source>
</evidence>
<dbReference type="InterPro" id="IPR018392">
    <property type="entry name" value="LysM"/>
</dbReference>
<organism evidence="3 4">
    <name type="scientific">Planifilum fimeticola</name>
    <dbReference type="NCBI Taxonomy" id="201975"/>
    <lineage>
        <taxon>Bacteria</taxon>
        <taxon>Bacillati</taxon>
        <taxon>Bacillota</taxon>
        <taxon>Bacilli</taxon>
        <taxon>Bacillales</taxon>
        <taxon>Thermoactinomycetaceae</taxon>
        <taxon>Planifilum</taxon>
    </lineage>
</organism>
<comment type="caution">
    <text evidence="3">The sequence shown here is derived from an EMBL/GenBank/DDBJ whole genome shotgun (WGS) entry which is preliminary data.</text>
</comment>
<dbReference type="CDD" id="cd00118">
    <property type="entry name" value="LysM"/>
    <property type="match status" value="2"/>
</dbReference>
<evidence type="ECO:0000259" key="2">
    <source>
        <dbReference type="PROSITE" id="PS51782"/>
    </source>
</evidence>
<dbReference type="AlphaFoldDB" id="A0A2T0LI53"/>
<proteinExistence type="predicted"/>